<dbReference type="InterPro" id="IPR049708">
    <property type="entry name" value="PP0621-like"/>
</dbReference>
<evidence type="ECO:0000313" key="1">
    <source>
        <dbReference type="EMBL" id="SEA47200.1"/>
    </source>
</evidence>
<dbReference type="STRING" id="525918.SAMN05660964_01654"/>
<organism evidence="1 2">
    <name type="scientific">Thiothrix caldifontis</name>
    <dbReference type="NCBI Taxonomy" id="525918"/>
    <lineage>
        <taxon>Bacteria</taxon>
        <taxon>Pseudomonadati</taxon>
        <taxon>Pseudomonadota</taxon>
        <taxon>Gammaproteobacteria</taxon>
        <taxon>Thiotrichales</taxon>
        <taxon>Thiotrichaceae</taxon>
        <taxon>Thiothrix</taxon>
    </lineage>
</organism>
<evidence type="ECO:0000313" key="2">
    <source>
        <dbReference type="Proteomes" id="UP000199397"/>
    </source>
</evidence>
<sequence>MSRIIFILVLLVVGFLLLKSWQRRQSLKQQHQQSSGKITTNTRMVRCEHCGLHVPEPEAISQGGKHFCSMEHATQHLTKN</sequence>
<dbReference type="Gene3D" id="2.30.170.10">
    <property type="match status" value="1"/>
</dbReference>
<keyword evidence="2" id="KW-1185">Reference proteome</keyword>
<proteinExistence type="predicted"/>
<gene>
    <name evidence="1" type="ORF">SAMN05660964_01654</name>
</gene>
<reference evidence="1 2" key="1">
    <citation type="submission" date="2016-10" db="EMBL/GenBank/DDBJ databases">
        <authorList>
            <person name="de Groot N.N."/>
        </authorList>
    </citation>
    <scope>NUCLEOTIDE SEQUENCE [LARGE SCALE GENOMIC DNA]</scope>
    <source>
        <strain evidence="1 2">DSM 21228</strain>
    </source>
</reference>
<dbReference type="Proteomes" id="UP000199397">
    <property type="component" value="Unassembled WGS sequence"/>
</dbReference>
<dbReference type="EMBL" id="FNQP01000008">
    <property type="protein sequence ID" value="SEA47200.1"/>
    <property type="molecule type" value="Genomic_DNA"/>
</dbReference>
<name>A0A1H4BGE4_9GAMM</name>
<dbReference type="RefSeq" id="WP_139282143.1">
    <property type="nucleotide sequence ID" value="NZ_FNQP01000008.1"/>
</dbReference>
<evidence type="ECO:0008006" key="3">
    <source>
        <dbReference type="Google" id="ProtNLM"/>
    </source>
</evidence>
<dbReference type="NCBIfam" id="NF041023">
    <property type="entry name" value="PP0621_fam"/>
    <property type="match status" value="1"/>
</dbReference>
<accession>A0A1H4BGE4</accession>
<protein>
    <recommendedName>
        <fullName evidence="3">Preprotein translocase subunit YajC</fullName>
    </recommendedName>
</protein>
<dbReference type="OrthoDB" id="9814432at2"/>
<dbReference type="AlphaFoldDB" id="A0A1H4BGE4"/>